<evidence type="ECO:0000256" key="1">
    <source>
        <dbReference type="ARBA" id="ARBA00004651"/>
    </source>
</evidence>
<feature type="compositionally biased region" description="Gly residues" evidence="8">
    <location>
        <begin position="607"/>
        <end position="626"/>
    </location>
</feature>
<feature type="transmembrane region" description="Helical" evidence="9">
    <location>
        <begin position="488"/>
        <end position="507"/>
    </location>
</feature>
<keyword evidence="13" id="KW-1185">Reference proteome</keyword>
<comment type="caution">
    <text evidence="12">The sequence shown here is derived from an EMBL/GenBank/DDBJ whole genome shotgun (WGS) entry which is preliminary data.</text>
</comment>
<dbReference type="InterPro" id="IPR038731">
    <property type="entry name" value="RgtA/B/C-like"/>
</dbReference>
<name>A0A561E3A7_9MICO</name>
<reference evidence="12 13" key="1">
    <citation type="submission" date="2019-06" db="EMBL/GenBank/DDBJ databases">
        <title>Sequencing the genomes of 1000 actinobacteria strains.</title>
        <authorList>
            <person name="Klenk H.-P."/>
        </authorList>
    </citation>
    <scope>NUCLEOTIDE SEQUENCE [LARGE SCALE GENOMIC DNA]</scope>
    <source>
        <strain evidence="12 13">DSM 19560</strain>
    </source>
</reference>
<organism evidence="12 13">
    <name type="scientific">Rudaeicoccus suwonensis</name>
    <dbReference type="NCBI Taxonomy" id="657409"/>
    <lineage>
        <taxon>Bacteria</taxon>
        <taxon>Bacillati</taxon>
        <taxon>Actinomycetota</taxon>
        <taxon>Actinomycetes</taxon>
        <taxon>Micrococcales</taxon>
        <taxon>Dermacoccaceae</taxon>
        <taxon>Rudaeicoccus</taxon>
    </lineage>
</organism>
<evidence type="ECO:0000256" key="8">
    <source>
        <dbReference type="SAM" id="MobiDB-lite"/>
    </source>
</evidence>
<feature type="domain" description="Glycosyltransferase RgtA/B/C/D-like" evidence="10">
    <location>
        <begin position="94"/>
        <end position="253"/>
    </location>
</feature>
<feature type="transmembrane region" description="Helical" evidence="9">
    <location>
        <begin position="36"/>
        <end position="54"/>
    </location>
</feature>
<feature type="transmembrane region" description="Helical" evidence="9">
    <location>
        <begin position="109"/>
        <end position="133"/>
    </location>
</feature>
<dbReference type="AlphaFoldDB" id="A0A561E3A7"/>
<dbReference type="EMBL" id="VIVQ01000002">
    <property type="protein sequence ID" value="TWE10098.1"/>
    <property type="molecule type" value="Genomic_DNA"/>
</dbReference>
<dbReference type="InterPro" id="IPR056785">
    <property type="entry name" value="YkcA/B-like_C"/>
</dbReference>
<evidence type="ECO:0000256" key="5">
    <source>
        <dbReference type="ARBA" id="ARBA00022692"/>
    </source>
</evidence>
<feature type="transmembrane region" description="Helical" evidence="9">
    <location>
        <begin position="429"/>
        <end position="450"/>
    </location>
</feature>
<dbReference type="OrthoDB" id="5241882at2"/>
<keyword evidence="6 9" id="KW-1133">Transmembrane helix</keyword>
<accession>A0A561E3A7</accession>
<comment type="subcellular location">
    <subcellularLocation>
        <location evidence="1">Cell membrane</location>
        <topology evidence="1">Multi-pass membrane protein</topology>
    </subcellularLocation>
</comment>
<keyword evidence="7 9" id="KW-0472">Membrane</keyword>
<dbReference type="PANTHER" id="PTHR33908:SF3">
    <property type="entry name" value="UNDECAPRENYL PHOSPHATE-ALPHA-4-AMINO-4-DEOXY-L-ARABINOSE ARABINOSYL TRANSFERASE"/>
    <property type="match status" value="1"/>
</dbReference>
<evidence type="ECO:0000256" key="4">
    <source>
        <dbReference type="ARBA" id="ARBA00022679"/>
    </source>
</evidence>
<feature type="compositionally biased region" description="Low complexity" evidence="8">
    <location>
        <begin position="595"/>
        <end position="606"/>
    </location>
</feature>
<dbReference type="Pfam" id="PF24878">
    <property type="entry name" value="YkcB_C"/>
    <property type="match status" value="1"/>
</dbReference>
<evidence type="ECO:0000313" key="12">
    <source>
        <dbReference type="EMBL" id="TWE10098.1"/>
    </source>
</evidence>
<evidence type="ECO:0000256" key="7">
    <source>
        <dbReference type="ARBA" id="ARBA00023136"/>
    </source>
</evidence>
<evidence type="ECO:0000256" key="6">
    <source>
        <dbReference type="ARBA" id="ARBA00022989"/>
    </source>
</evidence>
<evidence type="ECO:0000259" key="11">
    <source>
        <dbReference type="Pfam" id="PF24878"/>
    </source>
</evidence>
<sequence length="761" mass="76991">MATAQPSNAAVDSHLRVSRSSPLARFFLGAETDPPWARPALWGLLVVAAVLYLWDVSISGYANDFYAAAVKSGTESTKAWLFGSLDSGNAITVDKPPAAMWVMVLSSRIFGFSSFSMLFPQALMGVGTVALVHASVRRVAGHAAGLLAGGLVVLTPVAALMFRFNNPDALLVLLMTAAAYFVVRSLENDSGKRALGWLVAAGVTIGFAFLAKMLQGLLVVPGMALAYLIAAQRPLLTRIWHLLVSGAAIVVSAGWYVLLVSLWPASDRPYIGGSTNNSLWQLAIGYNGLSRIFGGSGNGGGGGRASMTGGTGAAGRAMEAMTGAAGGSGSAAAGEAARIFGGGAGRTGGGGMQNAGFGGSTGIFRMFGASFGTEISWLLPATLLLLVAGLICLGRISRTDRVRASLVMWGGWVIVTGLVFSFMEGTVHPYYTIALAPGIAAAIAIGATTLWRIREKLWARCILAIAMTASAAWGAYLMHRYAPDWLPWLKWVAGALAVVGAMAFVAIQPDGTRGHSENAKRLRMLAIAGVITGMVGGLGATASWTVATASTAHSGSIPTSGPSSAAGIGGMGGFGGGAGLAGRDRMRLDGRARSAAYGGRPDAADGAPGGGTSGARGTEAGPGTGAAAGELPSGISIPSGAGAGGMGGGQTNAALVKLLNATNSRWSAAVIGAQSADGYILYTHTAVMAIGGFTGSDPSPTLAQFKAYVAAGDIHYFIAGGGMGGMGGDSTTASQITSWVEANFKATTVGGVTVYDLSTAK</sequence>
<dbReference type="GO" id="GO:0009103">
    <property type="term" value="P:lipopolysaccharide biosynthetic process"/>
    <property type="evidence" value="ECO:0007669"/>
    <property type="project" value="UniProtKB-ARBA"/>
</dbReference>
<feature type="transmembrane region" description="Helical" evidence="9">
    <location>
        <begin position="139"/>
        <end position="162"/>
    </location>
</feature>
<evidence type="ECO:0000259" key="10">
    <source>
        <dbReference type="Pfam" id="PF13231"/>
    </source>
</evidence>
<feature type="transmembrane region" description="Helical" evidence="9">
    <location>
        <begin position="242"/>
        <end position="263"/>
    </location>
</feature>
<dbReference type="PANTHER" id="PTHR33908">
    <property type="entry name" value="MANNOSYLTRANSFERASE YKCB-RELATED"/>
    <property type="match status" value="1"/>
</dbReference>
<dbReference type="Proteomes" id="UP000318297">
    <property type="component" value="Unassembled WGS sequence"/>
</dbReference>
<dbReference type="GO" id="GO:0010041">
    <property type="term" value="P:response to iron(III) ion"/>
    <property type="evidence" value="ECO:0007669"/>
    <property type="project" value="TreeGrafter"/>
</dbReference>
<keyword evidence="4 12" id="KW-0808">Transferase</keyword>
<feature type="transmembrane region" description="Helical" evidence="9">
    <location>
        <begin position="457"/>
        <end position="476"/>
    </location>
</feature>
<dbReference type="Pfam" id="PF13231">
    <property type="entry name" value="PMT_2"/>
    <property type="match status" value="1"/>
</dbReference>
<feature type="transmembrane region" description="Helical" evidence="9">
    <location>
        <begin position="527"/>
        <end position="547"/>
    </location>
</feature>
<feature type="region of interest" description="Disordered" evidence="8">
    <location>
        <begin position="593"/>
        <end position="633"/>
    </location>
</feature>
<keyword evidence="3 12" id="KW-0328">Glycosyltransferase</keyword>
<dbReference type="GO" id="GO:0005886">
    <property type="term" value="C:plasma membrane"/>
    <property type="evidence" value="ECO:0007669"/>
    <property type="project" value="UniProtKB-SubCell"/>
</dbReference>
<proteinExistence type="predicted"/>
<protein>
    <submittedName>
        <fullName evidence="12">Dolichyl-phosphate-mannose-protein mannosyltransferase</fullName>
    </submittedName>
</protein>
<feature type="transmembrane region" description="Helical" evidence="9">
    <location>
        <begin position="406"/>
        <end position="423"/>
    </location>
</feature>
<keyword evidence="5 9" id="KW-0812">Transmembrane</keyword>
<dbReference type="InterPro" id="IPR050297">
    <property type="entry name" value="LipidA_mod_glycosyltrf_83"/>
</dbReference>
<evidence type="ECO:0000256" key="3">
    <source>
        <dbReference type="ARBA" id="ARBA00022676"/>
    </source>
</evidence>
<keyword evidence="2" id="KW-1003">Cell membrane</keyword>
<evidence type="ECO:0000313" key="13">
    <source>
        <dbReference type="Proteomes" id="UP000318297"/>
    </source>
</evidence>
<feature type="transmembrane region" description="Helical" evidence="9">
    <location>
        <begin position="375"/>
        <end position="394"/>
    </location>
</feature>
<evidence type="ECO:0000256" key="2">
    <source>
        <dbReference type="ARBA" id="ARBA00022475"/>
    </source>
</evidence>
<feature type="domain" description="Putative mannosyltransferase YkcA/B-like C-terminal" evidence="11">
    <location>
        <begin position="660"/>
        <end position="743"/>
    </location>
</feature>
<feature type="transmembrane region" description="Helical" evidence="9">
    <location>
        <begin position="169"/>
        <end position="186"/>
    </location>
</feature>
<feature type="transmembrane region" description="Helical" evidence="9">
    <location>
        <begin position="198"/>
        <end position="230"/>
    </location>
</feature>
<gene>
    <name evidence="12" type="ORF">BKA23_2449</name>
</gene>
<dbReference type="RefSeq" id="WP_145228822.1">
    <property type="nucleotide sequence ID" value="NZ_VIVQ01000002.1"/>
</dbReference>
<dbReference type="GO" id="GO:0016763">
    <property type="term" value="F:pentosyltransferase activity"/>
    <property type="evidence" value="ECO:0007669"/>
    <property type="project" value="TreeGrafter"/>
</dbReference>
<evidence type="ECO:0000256" key="9">
    <source>
        <dbReference type="SAM" id="Phobius"/>
    </source>
</evidence>